<evidence type="ECO:0000313" key="1">
    <source>
        <dbReference type="EMBL" id="KAK8478143.1"/>
    </source>
</evidence>
<proteinExistence type="predicted"/>
<dbReference type="Gene3D" id="1.10.510.10">
    <property type="entry name" value="Transferase(Phosphotransferase) domain 1"/>
    <property type="match status" value="1"/>
</dbReference>
<dbReference type="EMBL" id="JBBPBN010001480">
    <property type="protein sequence ID" value="KAK8478143.1"/>
    <property type="molecule type" value="Genomic_DNA"/>
</dbReference>
<protein>
    <recommendedName>
        <fullName evidence="3">Serine-threonine/tyrosine-protein kinase catalytic domain-containing protein</fullName>
    </recommendedName>
</protein>
<evidence type="ECO:0008006" key="3">
    <source>
        <dbReference type="Google" id="ProtNLM"/>
    </source>
</evidence>
<name>A0ABR1ZCX9_9ROSI</name>
<keyword evidence="2" id="KW-1185">Reference proteome</keyword>
<evidence type="ECO:0000313" key="2">
    <source>
        <dbReference type="Proteomes" id="UP001396334"/>
    </source>
</evidence>
<dbReference type="Proteomes" id="UP001396334">
    <property type="component" value="Unassembled WGS sequence"/>
</dbReference>
<organism evidence="1 2">
    <name type="scientific">Hibiscus sabdariffa</name>
    <name type="common">roselle</name>
    <dbReference type="NCBI Taxonomy" id="183260"/>
    <lineage>
        <taxon>Eukaryota</taxon>
        <taxon>Viridiplantae</taxon>
        <taxon>Streptophyta</taxon>
        <taxon>Embryophyta</taxon>
        <taxon>Tracheophyta</taxon>
        <taxon>Spermatophyta</taxon>
        <taxon>Magnoliopsida</taxon>
        <taxon>eudicotyledons</taxon>
        <taxon>Gunneridae</taxon>
        <taxon>Pentapetalae</taxon>
        <taxon>rosids</taxon>
        <taxon>malvids</taxon>
        <taxon>Malvales</taxon>
        <taxon>Malvaceae</taxon>
        <taxon>Malvoideae</taxon>
        <taxon>Hibiscus</taxon>
    </lineage>
</organism>
<comment type="caution">
    <text evidence="1">The sequence shown here is derived from an EMBL/GenBank/DDBJ whole genome shotgun (WGS) entry which is preliminary data.</text>
</comment>
<sequence length="83" mass="8969">MTRLEDDVYSFGLILVETMLGSSIAAKMEATLRDELASLSKKEARARLMNPVVSATGSQESISTVISIANKCICPGIMELTIF</sequence>
<accession>A0ABR1ZCX9</accession>
<gene>
    <name evidence="1" type="ORF">V6N11_068399</name>
</gene>
<reference evidence="1 2" key="1">
    <citation type="journal article" date="2024" name="G3 (Bethesda)">
        <title>Genome assembly of Hibiscus sabdariffa L. provides insights into metabolisms of medicinal natural products.</title>
        <authorList>
            <person name="Kim T."/>
        </authorList>
    </citation>
    <scope>NUCLEOTIDE SEQUENCE [LARGE SCALE GENOMIC DNA]</scope>
    <source>
        <strain evidence="1">TK-2024</strain>
        <tissue evidence="1">Old leaves</tissue>
    </source>
</reference>